<evidence type="ECO:0000256" key="3">
    <source>
        <dbReference type="ARBA" id="ARBA00022670"/>
    </source>
</evidence>
<dbReference type="InterPro" id="IPR016024">
    <property type="entry name" value="ARM-type_fold"/>
</dbReference>
<gene>
    <name evidence="9" type="ORF">PoB_007445300</name>
</gene>
<feature type="domain" description="Peptidase M1 leukotriene A4 hydrolase/aminopeptidase C-terminal" evidence="8">
    <location>
        <begin position="15"/>
        <end position="136"/>
    </location>
</feature>
<dbReference type="GO" id="GO:0006508">
    <property type="term" value="P:proteolysis"/>
    <property type="evidence" value="ECO:0007669"/>
    <property type="project" value="UniProtKB-KW"/>
</dbReference>
<keyword evidence="7" id="KW-0482">Metalloprotease</keyword>
<comment type="caution">
    <text evidence="9">The sequence shown here is derived from an EMBL/GenBank/DDBJ whole genome shotgun (WGS) entry which is preliminary data.</text>
</comment>
<proteinExistence type="inferred from homology"/>
<keyword evidence="4" id="KW-0479">Metal-binding</keyword>
<dbReference type="PANTHER" id="PTHR46627">
    <property type="entry name" value="AMINOPEPTIDASE O"/>
    <property type="match status" value="1"/>
</dbReference>
<dbReference type="SMART" id="SM01263">
    <property type="entry name" value="Leuk-A4-hydro_C"/>
    <property type="match status" value="1"/>
</dbReference>
<name>A0AAV4DV35_9GAST</name>
<protein>
    <submittedName>
        <fullName evidence="9">Chromosome 9 open reading frame 3</fullName>
    </submittedName>
</protein>
<keyword evidence="3" id="KW-0645">Protease</keyword>
<evidence type="ECO:0000313" key="10">
    <source>
        <dbReference type="Proteomes" id="UP000735302"/>
    </source>
</evidence>
<dbReference type="InterPro" id="IPR033577">
    <property type="entry name" value="AOPep"/>
</dbReference>
<dbReference type="Proteomes" id="UP000735302">
    <property type="component" value="Unassembled WGS sequence"/>
</dbReference>
<dbReference type="EMBL" id="BLXT01008368">
    <property type="protein sequence ID" value="GFO47948.1"/>
    <property type="molecule type" value="Genomic_DNA"/>
</dbReference>
<evidence type="ECO:0000256" key="1">
    <source>
        <dbReference type="ARBA" id="ARBA00001947"/>
    </source>
</evidence>
<evidence type="ECO:0000259" key="8">
    <source>
        <dbReference type="SMART" id="SM01263"/>
    </source>
</evidence>
<evidence type="ECO:0000256" key="7">
    <source>
        <dbReference type="ARBA" id="ARBA00023049"/>
    </source>
</evidence>
<dbReference type="PANTHER" id="PTHR46627:SF1">
    <property type="entry name" value="AMINOPEPTIDASE O"/>
    <property type="match status" value="1"/>
</dbReference>
<dbReference type="Gene3D" id="1.25.40.320">
    <property type="entry name" value="Peptidase M1, leukotriene A4 hydrolase/aminopeptidase C-terminal domain"/>
    <property type="match status" value="1"/>
</dbReference>
<keyword evidence="10" id="KW-1185">Reference proteome</keyword>
<dbReference type="InterPro" id="IPR015211">
    <property type="entry name" value="Peptidase_M1_C"/>
</dbReference>
<organism evidence="9 10">
    <name type="scientific">Plakobranchus ocellatus</name>
    <dbReference type="NCBI Taxonomy" id="259542"/>
    <lineage>
        <taxon>Eukaryota</taxon>
        <taxon>Metazoa</taxon>
        <taxon>Spiralia</taxon>
        <taxon>Lophotrochozoa</taxon>
        <taxon>Mollusca</taxon>
        <taxon>Gastropoda</taxon>
        <taxon>Heterobranchia</taxon>
        <taxon>Euthyneura</taxon>
        <taxon>Panpulmonata</taxon>
        <taxon>Sacoglossa</taxon>
        <taxon>Placobranchoidea</taxon>
        <taxon>Plakobranchidae</taxon>
        <taxon>Plakobranchus</taxon>
    </lineage>
</organism>
<evidence type="ECO:0000256" key="6">
    <source>
        <dbReference type="ARBA" id="ARBA00022833"/>
    </source>
</evidence>
<evidence type="ECO:0000256" key="5">
    <source>
        <dbReference type="ARBA" id="ARBA00022801"/>
    </source>
</evidence>
<dbReference type="Pfam" id="PF09127">
    <property type="entry name" value="Leuk-A4-hydro_C"/>
    <property type="match status" value="1"/>
</dbReference>
<keyword evidence="6" id="KW-0862">Zinc</keyword>
<dbReference type="GO" id="GO:0008270">
    <property type="term" value="F:zinc ion binding"/>
    <property type="evidence" value="ECO:0007669"/>
    <property type="project" value="InterPro"/>
</dbReference>
<evidence type="ECO:0000313" key="9">
    <source>
        <dbReference type="EMBL" id="GFO47948.1"/>
    </source>
</evidence>
<evidence type="ECO:0000256" key="2">
    <source>
        <dbReference type="ARBA" id="ARBA00010136"/>
    </source>
</evidence>
<dbReference type="InterPro" id="IPR038502">
    <property type="entry name" value="M1_LTA-4_hydro/amino_C_sf"/>
</dbReference>
<accession>A0AAV4DV35</accession>
<dbReference type="GO" id="GO:0070006">
    <property type="term" value="F:metalloaminopeptidase activity"/>
    <property type="evidence" value="ECO:0007669"/>
    <property type="project" value="InterPro"/>
</dbReference>
<sequence length="139" mass="16472">MDFHAMIEFPPEHTQMISQDEDFQPDQSVLLLDYLIEDNVQLTMSQMKWLRDRLKVLDTGAEVQHSWCELVIQRRDLRWLKDVETFLKQHQAMGVYLYGELMISENRRLQALARSVFNTVRPSMAEAQRLAVEEMLFPT</sequence>
<reference evidence="9 10" key="1">
    <citation type="journal article" date="2021" name="Elife">
        <title>Chloroplast acquisition without the gene transfer in kleptoplastic sea slugs, Plakobranchus ocellatus.</title>
        <authorList>
            <person name="Maeda T."/>
            <person name="Takahashi S."/>
            <person name="Yoshida T."/>
            <person name="Shimamura S."/>
            <person name="Takaki Y."/>
            <person name="Nagai Y."/>
            <person name="Toyoda A."/>
            <person name="Suzuki Y."/>
            <person name="Arimoto A."/>
            <person name="Ishii H."/>
            <person name="Satoh N."/>
            <person name="Nishiyama T."/>
            <person name="Hasebe M."/>
            <person name="Maruyama T."/>
            <person name="Minagawa J."/>
            <person name="Obokata J."/>
            <person name="Shigenobu S."/>
        </authorList>
    </citation>
    <scope>NUCLEOTIDE SEQUENCE [LARGE SCALE GENOMIC DNA]</scope>
</reference>
<dbReference type="SUPFAM" id="SSF48371">
    <property type="entry name" value="ARM repeat"/>
    <property type="match status" value="1"/>
</dbReference>
<comment type="cofactor">
    <cofactor evidence="1">
        <name>Zn(2+)</name>
        <dbReference type="ChEBI" id="CHEBI:29105"/>
    </cofactor>
</comment>
<comment type="similarity">
    <text evidence="2">Belongs to the peptidase M1 family.</text>
</comment>
<dbReference type="GO" id="GO:0005730">
    <property type="term" value="C:nucleolus"/>
    <property type="evidence" value="ECO:0007669"/>
    <property type="project" value="InterPro"/>
</dbReference>
<evidence type="ECO:0000256" key="4">
    <source>
        <dbReference type="ARBA" id="ARBA00022723"/>
    </source>
</evidence>
<keyword evidence="5" id="KW-0378">Hydrolase</keyword>
<dbReference type="AlphaFoldDB" id="A0AAV4DV35"/>